<name>A0AAE0V6Z4_9TELE</name>
<organism evidence="1 2">
    <name type="scientific">Hemibagrus guttatus</name>
    <dbReference type="NCBI Taxonomy" id="175788"/>
    <lineage>
        <taxon>Eukaryota</taxon>
        <taxon>Metazoa</taxon>
        <taxon>Chordata</taxon>
        <taxon>Craniata</taxon>
        <taxon>Vertebrata</taxon>
        <taxon>Euteleostomi</taxon>
        <taxon>Actinopterygii</taxon>
        <taxon>Neopterygii</taxon>
        <taxon>Teleostei</taxon>
        <taxon>Ostariophysi</taxon>
        <taxon>Siluriformes</taxon>
        <taxon>Bagridae</taxon>
        <taxon>Hemibagrus</taxon>
    </lineage>
</organism>
<feature type="non-terminal residue" evidence="1">
    <location>
        <position position="1"/>
    </location>
</feature>
<proteinExistence type="predicted"/>
<evidence type="ECO:0000313" key="2">
    <source>
        <dbReference type="Proteomes" id="UP001274896"/>
    </source>
</evidence>
<dbReference type="Proteomes" id="UP001274896">
    <property type="component" value="Unassembled WGS sequence"/>
</dbReference>
<gene>
    <name evidence="1" type="ORF">QTP70_034588</name>
</gene>
<dbReference type="EMBL" id="JAUCMX010000007">
    <property type="protein sequence ID" value="KAK3540675.1"/>
    <property type="molecule type" value="Genomic_DNA"/>
</dbReference>
<protein>
    <submittedName>
        <fullName evidence="1">Uncharacterized protein</fullName>
    </submittedName>
</protein>
<accession>A0AAE0V6Z4</accession>
<comment type="caution">
    <text evidence="1">The sequence shown here is derived from an EMBL/GenBank/DDBJ whole genome shotgun (WGS) entry which is preliminary data.</text>
</comment>
<dbReference type="AlphaFoldDB" id="A0AAE0V6Z4"/>
<keyword evidence="2" id="KW-1185">Reference proteome</keyword>
<sequence>MEYYTQWEDGGPDSLNKSVDLHKDCDTAAVDGTVRTGFCSLNRCSSTDRGGSLYAWLHSFYRGGGLHSHQRSTYSSGTTVPGWSALWRVNPVWFLFLYPICQRSQVPFWEMGLNTASGK</sequence>
<reference evidence="1" key="1">
    <citation type="submission" date="2023-06" db="EMBL/GenBank/DDBJ databases">
        <title>Male Hemibagrus guttatus genome.</title>
        <authorList>
            <person name="Bian C."/>
        </authorList>
    </citation>
    <scope>NUCLEOTIDE SEQUENCE</scope>
    <source>
        <strain evidence="1">Male_cb2023</strain>
        <tissue evidence="1">Muscle</tissue>
    </source>
</reference>
<evidence type="ECO:0000313" key="1">
    <source>
        <dbReference type="EMBL" id="KAK3540675.1"/>
    </source>
</evidence>